<gene>
    <name evidence="1" type="ORF">BSL78_10535</name>
</gene>
<protein>
    <submittedName>
        <fullName evidence="1">Uncharacterized protein</fullName>
    </submittedName>
</protein>
<organism evidence="1 2">
    <name type="scientific">Stichopus japonicus</name>
    <name type="common">Sea cucumber</name>
    <dbReference type="NCBI Taxonomy" id="307972"/>
    <lineage>
        <taxon>Eukaryota</taxon>
        <taxon>Metazoa</taxon>
        <taxon>Echinodermata</taxon>
        <taxon>Eleutherozoa</taxon>
        <taxon>Echinozoa</taxon>
        <taxon>Holothuroidea</taxon>
        <taxon>Aspidochirotacea</taxon>
        <taxon>Aspidochirotida</taxon>
        <taxon>Stichopodidae</taxon>
        <taxon>Apostichopus</taxon>
    </lineage>
</organism>
<dbReference type="EMBL" id="MRZV01000323">
    <property type="protein sequence ID" value="PIK52593.1"/>
    <property type="molecule type" value="Genomic_DNA"/>
</dbReference>
<evidence type="ECO:0000313" key="2">
    <source>
        <dbReference type="Proteomes" id="UP000230750"/>
    </source>
</evidence>
<dbReference type="AlphaFoldDB" id="A0A2G8KX53"/>
<keyword evidence="2" id="KW-1185">Reference proteome</keyword>
<proteinExistence type="predicted"/>
<dbReference type="Proteomes" id="UP000230750">
    <property type="component" value="Unassembled WGS sequence"/>
</dbReference>
<name>A0A2G8KX53_STIJA</name>
<comment type="caution">
    <text evidence="1">The sequence shown here is derived from an EMBL/GenBank/DDBJ whole genome shotgun (WGS) entry which is preliminary data.</text>
</comment>
<reference evidence="1 2" key="1">
    <citation type="journal article" date="2017" name="PLoS Biol.">
        <title>The sea cucumber genome provides insights into morphological evolution and visceral regeneration.</title>
        <authorList>
            <person name="Zhang X."/>
            <person name="Sun L."/>
            <person name="Yuan J."/>
            <person name="Sun Y."/>
            <person name="Gao Y."/>
            <person name="Zhang L."/>
            <person name="Li S."/>
            <person name="Dai H."/>
            <person name="Hamel J.F."/>
            <person name="Liu C."/>
            <person name="Yu Y."/>
            <person name="Liu S."/>
            <person name="Lin W."/>
            <person name="Guo K."/>
            <person name="Jin S."/>
            <person name="Xu P."/>
            <person name="Storey K.B."/>
            <person name="Huan P."/>
            <person name="Zhang T."/>
            <person name="Zhou Y."/>
            <person name="Zhang J."/>
            <person name="Lin C."/>
            <person name="Li X."/>
            <person name="Xing L."/>
            <person name="Huo D."/>
            <person name="Sun M."/>
            <person name="Wang L."/>
            <person name="Mercier A."/>
            <person name="Li F."/>
            <person name="Yang H."/>
            <person name="Xiang J."/>
        </authorList>
    </citation>
    <scope>NUCLEOTIDE SEQUENCE [LARGE SCALE GENOMIC DNA]</scope>
    <source>
        <strain evidence="1">Shaxun</strain>
        <tissue evidence="1">Muscle</tissue>
    </source>
</reference>
<sequence length="247" mass="28582">MELGYQIPASEERCLIANDSTKREKWPVSFWIILKILGMTDSKVVDDTRKCLKCRVRGLRVNKRDTFHNRIQLDNSNVTCHDNDETQPLLNQLNKNKECDVCDTLWWDFYGQTVKYNERGIGAKIWCHYGSGVMSSVMWSILLAINAYYLGLTVTQRGLIPSNFYILLINFHLLRVCHFFLSWCSVPDWRTILVYSGLELSTFVTLLNGHNMWTGSIQVFRGNHSSFFASSGPSFYTYRITHVSRAV</sequence>
<accession>A0A2G8KX53</accession>
<evidence type="ECO:0000313" key="1">
    <source>
        <dbReference type="EMBL" id="PIK52593.1"/>
    </source>
</evidence>